<dbReference type="InterPro" id="IPR016266">
    <property type="entry name" value="POLE2"/>
</dbReference>
<dbReference type="AlphaFoldDB" id="A0A1Y1YLM3"/>
<feature type="domain" description="DNA polymerase alpha/delta/epsilon subunit B" evidence="8">
    <location>
        <begin position="227"/>
        <end position="432"/>
    </location>
</feature>
<dbReference type="GO" id="GO:0003677">
    <property type="term" value="F:DNA binding"/>
    <property type="evidence" value="ECO:0007669"/>
    <property type="project" value="UniProtKB-KW"/>
</dbReference>
<keyword evidence="5" id="KW-0238">DNA-binding</keyword>
<evidence type="ECO:0000256" key="4">
    <source>
        <dbReference type="ARBA" id="ARBA00022705"/>
    </source>
</evidence>
<dbReference type="FunCoup" id="A0A1Y1YLM3">
    <property type="interactions" value="459"/>
</dbReference>
<dbReference type="EMBL" id="MCFE01000105">
    <property type="protein sequence ID" value="ORX98911.1"/>
    <property type="molecule type" value="Genomic_DNA"/>
</dbReference>
<dbReference type="InterPro" id="IPR007185">
    <property type="entry name" value="DNA_pol_a/d/e_bsu"/>
</dbReference>
<evidence type="ECO:0000313" key="10">
    <source>
        <dbReference type="Proteomes" id="UP000193498"/>
    </source>
</evidence>
<evidence type="ECO:0000256" key="6">
    <source>
        <dbReference type="ARBA" id="ARBA00023242"/>
    </source>
</evidence>
<keyword evidence="10" id="KW-1185">Reference proteome</keyword>
<dbReference type="Proteomes" id="UP000193498">
    <property type="component" value="Unassembled WGS sequence"/>
</dbReference>
<comment type="subcellular location">
    <subcellularLocation>
        <location evidence="1">Nucleus</location>
    </subcellularLocation>
</comment>
<dbReference type="OrthoDB" id="10254730at2759"/>
<name>A0A1Y1YLM3_9FUNG</name>
<proteinExistence type="inferred from homology"/>
<evidence type="ECO:0000256" key="1">
    <source>
        <dbReference type="ARBA" id="ARBA00004123"/>
    </source>
</evidence>
<evidence type="ECO:0000313" key="9">
    <source>
        <dbReference type="EMBL" id="ORX98911.1"/>
    </source>
</evidence>
<dbReference type="InParanoid" id="A0A1Y1YLM3"/>
<dbReference type="GO" id="GO:0008622">
    <property type="term" value="C:epsilon DNA polymerase complex"/>
    <property type="evidence" value="ECO:0007669"/>
    <property type="project" value="InterPro"/>
</dbReference>
<dbReference type="GO" id="GO:0042276">
    <property type="term" value="P:error-prone translesion synthesis"/>
    <property type="evidence" value="ECO:0007669"/>
    <property type="project" value="TreeGrafter"/>
</dbReference>
<dbReference type="Gene3D" id="3.60.21.50">
    <property type="match status" value="1"/>
</dbReference>
<organism evidence="9 10">
    <name type="scientific">Basidiobolus meristosporus CBS 931.73</name>
    <dbReference type="NCBI Taxonomy" id="1314790"/>
    <lineage>
        <taxon>Eukaryota</taxon>
        <taxon>Fungi</taxon>
        <taxon>Fungi incertae sedis</taxon>
        <taxon>Zoopagomycota</taxon>
        <taxon>Entomophthoromycotina</taxon>
        <taxon>Basidiobolomycetes</taxon>
        <taxon>Basidiobolales</taxon>
        <taxon>Basidiobolaceae</taxon>
        <taxon>Basidiobolus</taxon>
    </lineage>
</organism>
<dbReference type="PANTHER" id="PTHR12708:SF0">
    <property type="entry name" value="DNA POLYMERASE EPSILON SUBUNIT 2"/>
    <property type="match status" value="1"/>
</dbReference>
<dbReference type="Pfam" id="PF04042">
    <property type="entry name" value="DNA_pol_E_B"/>
    <property type="match status" value="1"/>
</dbReference>
<evidence type="ECO:0000256" key="2">
    <source>
        <dbReference type="ARBA" id="ARBA00009560"/>
    </source>
</evidence>
<dbReference type="PANTHER" id="PTHR12708">
    <property type="entry name" value="DNA POLYMERASE EPSILON SUBUNIT B"/>
    <property type="match status" value="1"/>
</dbReference>
<dbReference type="PIRSF" id="PIRSF000799">
    <property type="entry name" value="DNA_pol_eps_2"/>
    <property type="match status" value="1"/>
</dbReference>
<keyword evidence="4" id="KW-0235">DNA replication</keyword>
<evidence type="ECO:0000256" key="3">
    <source>
        <dbReference type="ARBA" id="ARBA00016011"/>
    </source>
</evidence>
<evidence type="ECO:0000256" key="7">
    <source>
        <dbReference type="ARBA" id="ARBA00032930"/>
    </source>
</evidence>
<keyword evidence="6" id="KW-0539">Nucleus</keyword>
<evidence type="ECO:0000256" key="5">
    <source>
        <dbReference type="ARBA" id="ARBA00023125"/>
    </source>
</evidence>
<dbReference type="STRING" id="1314790.A0A1Y1YLM3"/>
<comment type="caution">
    <text evidence="9">The sequence shown here is derived from an EMBL/GenBank/DDBJ whole genome shotgun (WGS) entry which is preliminary data.</text>
</comment>
<gene>
    <name evidence="9" type="ORF">K493DRAFT_257793</name>
</gene>
<reference evidence="9 10" key="1">
    <citation type="submission" date="2016-07" db="EMBL/GenBank/DDBJ databases">
        <title>Pervasive Adenine N6-methylation of Active Genes in Fungi.</title>
        <authorList>
            <consortium name="DOE Joint Genome Institute"/>
            <person name="Mondo S.J."/>
            <person name="Dannebaum R.O."/>
            <person name="Kuo R.C."/>
            <person name="Labutti K."/>
            <person name="Haridas S."/>
            <person name="Kuo A."/>
            <person name="Salamov A."/>
            <person name="Ahrendt S.R."/>
            <person name="Lipzen A."/>
            <person name="Sullivan W."/>
            <person name="Andreopoulos W.B."/>
            <person name="Clum A."/>
            <person name="Lindquist E."/>
            <person name="Daum C."/>
            <person name="Ramamoorthy G.K."/>
            <person name="Gryganskyi A."/>
            <person name="Culley D."/>
            <person name="Magnuson J.K."/>
            <person name="James T.Y."/>
            <person name="O'Malley M.A."/>
            <person name="Stajich J.E."/>
            <person name="Spatafora J.W."/>
            <person name="Visel A."/>
            <person name="Grigoriev I.V."/>
        </authorList>
    </citation>
    <scope>NUCLEOTIDE SEQUENCE [LARGE SCALE GENOMIC DNA]</scope>
    <source>
        <strain evidence="9 10">CBS 931.73</strain>
    </source>
</reference>
<sequence length="472" mass="54402">MVEDMTVTGYSSQNTDVFEEADSQREEYIDVTPYFHIVDAFEVPRWKYNFARKNFSSHPDAPQLFATAANKALLFRDRHDLLRQRILRNENFVPPAFSNRDKGEYVQLTAISSLLGREDESFFLFGMLTQMEDGKYYLEDLDSHVQLDFEEAHQTTGFFTEGCFVLVDGAYTEDNIFKVKTIGLPPPERREITKSVFGQVNFFGAPEETLPMSQLKRIEESQKDVCFVILSDVWLDHPMTIPKLRTLLTGYANALIPLAFIFIGNFVSEPFLYTGKDSARYKEYFNALGLLIGEFKEICQHSQFIFVPGPHDPWGGDVLPRPPIPENFTSQLRKHVPNAIFTSNPCRIKYCTQEIVIFREDLINKMRRNCVIKSRKSSESDVKKHLIRTIIDEAHLCPLPLQVRPISWSYDHALRLYPIPNFLILADKFDPYSVNYEGCQCVNPGSFVSTDFQFQVYFPGKKLVQLSQLPPT</sequence>
<evidence type="ECO:0000259" key="8">
    <source>
        <dbReference type="Pfam" id="PF04042"/>
    </source>
</evidence>
<dbReference type="GO" id="GO:0006261">
    <property type="term" value="P:DNA-templated DNA replication"/>
    <property type="evidence" value="ECO:0007669"/>
    <property type="project" value="InterPro"/>
</dbReference>
<protein>
    <recommendedName>
        <fullName evidence="3">DNA polymerase epsilon subunit B</fullName>
    </recommendedName>
    <alternativeName>
        <fullName evidence="7">DNA polymerase II subunit 2</fullName>
    </alternativeName>
</protein>
<accession>A0A1Y1YLM3</accession>
<comment type="similarity">
    <text evidence="2">Belongs to the DNA polymerase epsilon subunit B family.</text>
</comment>